<dbReference type="Gene3D" id="3.40.50.300">
    <property type="entry name" value="P-loop containing nucleotide triphosphate hydrolases"/>
    <property type="match status" value="1"/>
</dbReference>
<name>A0ABQ2ZIH7_9GAMM</name>
<dbReference type="InterPro" id="IPR027417">
    <property type="entry name" value="P-loop_NTPase"/>
</dbReference>
<evidence type="ECO:0000313" key="3">
    <source>
        <dbReference type="Proteomes" id="UP000621898"/>
    </source>
</evidence>
<sequence>MTAGNSTAILVAGMHRSGTSALTGALNVLGISLGEHLLAPGEDNPKGYWEHQGAVEIHERLLVALERRWDDVRPLPAGWLTSDAAQMALAEISEMVSREFAGAPVWAVKDPRICRFLPLWIEALRTLGIRPVVLFAARRPSEVAASIAARNHWSAPVSEMLWLRHVLEAEAASRMVPRAAVIYDDLLADPADTVSTALARLDIGITRPSAMEQGALAEFVDSADRHHAHRTTEERPTTLAQIADAAYASLTEIAHGVDAWQSLQHCGTRFEAEWQHCGSSIEAVADMAYRFSMNEVAAGIEASRLASDLNAQIRWSEEAVEIRSALQANHDELSAQAQALARERHHLVTELERVTGDAMRVGQELSISEIRVAQVESELSLSQTRVAQVESELSLSQTRVAQVESELSLSQTRVAQVESELSLSQAEASSRAAVIEEMLQSRSWKITRPMRGIARVFRGMAHRR</sequence>
<evidence type="ECO:0000256" key="1">
    <source>
        <dbReference type="SAM" id="Coils"/>
    </source>
</evidence>
<proteinExistence type="predicted"/>
<protein>
    <recommendedName>
        <fullName evidence="4">Sulfotransferase family protein</fullName>
    </recommendedName>
</protein>
<organism evidence="2 3">
    <name type="scientific">Rhodanobacter panaciterrae</name>
    <dbReference type="NCBI Taxonomy" id="490572"/>
    <lineage>
        <taxon>Bacteria</taxon>
        <taxon>Pseudomonadati</taxon>
        <taxon>Pseudomonadota</taxon>
        <taxon>Gammaproteobacteria</taxon>
        <taxon>Lysobacterales</taxon>
        <taxon>Rhodanobacteraceae</taxon>
        <taxon>Rhodanobacter</taxon>
    </lineage>
</organism>
<dbReference type="Proteomes" id="UP000621898">
    <property type="component" value="Unassembled WGS sequence"/>
</dbReference>
<keyword evidence="1" id="KW-0175">Coiled coil</keyword>
<dbReference type="SUPFAM" id="SSF52540">
    <property type="entry name" value="P-loop containing nucleoside triphosphate hydrolases"/>
    <property type="match status" value="1"/>
</dbReference>
<dbReference type="EMBL" id="BMXT01000001">
    <property type="protein sequence ID" value="GGY14368.1"/>
    <property type="molecule type" value="Genomic_DNA"/>
</dbReference>
<comment type="caution">
    <text evidence="2">The sequence shown here is derived from an EMBL/GenBank/DDBJ whole genome shotgun (WGS) entry which is preliminary data.</text>
</comment>
<dbReference type="InterPro" id="IPR014556">
    <property type="entry name" value="UCP029407"/>
</dbReference>
<dbReference type="RefSeq" id="WP_189439279.1">
    <property type="nucleotide sequence ID" value="NZ_BMXT01000001.1"/>
</dbReference>
<dbReference type="PIRSF" id="PIRSF029407">
    <property type="entry name" value="UCP029407"/>
    <property type="match status" value="1"/>
</dbReference>
<reference evidence="3" key="1">
    <citation type="journal article" date="2019" name="Int. J. Syst. Evol. Microbiol.">
        <title>The Global Catalogue of Microorganisms (GCM) 10K type strain sequencing project: providing services to taxonomists for standard genome sequencing and annotation.</title>
        <authorList>
            <consortium name="The Broad Institute Genomics Platform"/>
            <consortium name="The Broad Institute Genome Sequencing Center for Infectious Disease"/>
            <person name="Wu L."/>
            <person name="Ma J."/>
        </authorList>
    </citation>
    <scope>NUCLEOTIDE SEQUENCE [LARGE SCALE GENOMIC DNA]</scope>
    <source>
        <strain evidence="3">KCTC 22232</strain>
    </source>
</reference>
<evidence type="ECO:0008006" key="4">
    <source>
        <dbReference type="Google" id="ProtNLM"/>
    </source>
</evidence>
<keyword evidence="3" id="KW-1185">Reference proteome</keyword>
<feature type="coiled-coil region" evidence="1">
    <location>
        <begin position="372"/>
        <end position="420"/>
    </location>
</feature>
<gene>
    <name evidence="2" type="ORF">GCM10008098_01440</name>
</gene>
<accession>A0ABQ2ZIH7</accession>
<evidence type="ECO:0000313" key="2">
    <source>
        <dbReference type="EMBL" id="GGY14368.1"/>
    </source>
</evidence>